<keyword evidence="5 13" id="KW-0812">Transmembrane</keyword>
<keyword evidence="8 13" id="KW-1133">Transmembrane helix</keyword>
<feature type="transmembrane region" description="Helical" evidence="13">
    <location>
        <begin position="110"/>
        <end position="132"/>
    </location>
</feature>
<evidence type="ECO:0000256" key="2">
    <source>
        <dbReference type="ARBA" id="ARBA00006920"/>
    </source>
</evidence>
<dbReference type="EMBL" id="VOGC01000004">
    <property type="protein sequence ID" value="MQN01299.1"/>
    <property type="molecule type" value="Genomic_DNA"/>
</dbReference>
<feature type="transmembrane region" description="Helical" evidence="13">
    <location>
        <begin position="82"/>
        <end position="104"/>
    </location>
</feature>
<comment type="similarity">
    <text evidence="2">Belongs to the TMEM175 family.</text>
</comment>
<protein>
    <submittedName>
        <fullName evidence="14">DUF1211 domain-containing protein</fullName>
    </submittedName>
</protein>
<dbReference type="Proteomes" id="UP000460257">
    <property type="component" value="Unassembled WGS sequence"/>
</dbReference>
<dbReference type="GO" id="GO:0015252">
    <property type="term" value="F:proton channel activity"/>
    <property type="evidence" value="ECO:0007669"/>
    <property type="project" value="InterPro"/>
</dbReference>
<evidence type="ECO:0000256" key="1">
    <source>
        <dbReference type="ARBA" id="ARBA00004141"/>
    </source>
</evidence>
<keyword evidence="11" id="KW-0407">Ion channel</keyword>
<keyword evidence="6" id="KW-0631">Potassium channel</keyword>
<dbReference type="Pfam" id="PF06736">
    <property type="entry name" value="TMEM175"/>
    <property type="match status" value="1"/>
</dbReference>
<evidence type="ECO:0000256" key="3">
    <source>
        <dbReference type="ARBA" id="ARBA00022448"/>
    </source>
</evidence>
<comment type="caution">
    <text evidence="14">The sequence shown here is derived from an EMBL/GenBank/DDBJ whole genome shotgun (WGS) entry which is preliminary data.</text>
</comment>
<evidence type="ECO:0000256" key="13">
    <source>
        <dbReference type="SAM" id="Phobius"/>
    </source>
</evidence>
<evidence type="ECO:0000256" key="8">
    <source>
        <dbReference type="ARBA" id="ARBA00022989"/>
    </source>
</evidence>
<comment type="catalytic activity">
    <reaction evidence="12">
        <text>K(+)(in) = K(+)(out)</text>
        <dbReference type="Rhea" id="RHEA:29463"/>
        <dbReference type="ChEBI" id="CHEBI:29103"/>
    </reaction>
</comment>
<feature type="transmembrane region" description="Helical" evidence="13">
    <location>
        <begin position="152"/>
        <end position="170"/>
    </location>
</feature>
<proteinExistence type="inferred from homology"/>
<evidence type="ECO:0000256" key="6">
    <source>
        <dbReference type="ARBA" id="ARBA00022826"/>
    </source>
</evidence>
<comment type="subcellular location">
    <subcellularLocation>
        <location evidence="1">Membrane</location>
        <topology evidence="1">Multi-pass membrane protein</topology>
    </subcellularLocation>
</comment>
<keyword evidence="3" id="KW-0813">Transport</keyword>
<keyword evidence="10 13" id="KW-0472">Membrane</keyword>
<feature type="transmembrane region" description="Helical" evidence="13">
    <location>
        <begin position="49"/>
        <end position="70"/>
    </location>
</feature>
<dbReference type="GO" id="GO:0005267">
    <property type="term" value="F:potassium channel activity"/>
    <property type="evidence" value="ECO:0007669"/>
    <property type="project" value="UniProtKB-KW"/>
</dbReference>
<keyword evidence="4" id="KW-0633">Potassium transport</keyword>
<evidence type="ECO:0000256" key="12">
    <source>
        <dbReference type="ARBA" id="ARBA00034430"/>
    </source>
</evidence>
<organism evidence="14 15">
    <name type="scientific">Candidatus Weimeria bifida</name>
    <dbReference type="NCBI Taxonomy" id="2599074"/>
    <lineage>
        <taxon>Bacteria</taxon>
        <taxon>Bacillati</taxon>
        <taxon>Bacillota</taxon>
        <taxon>Clostridia</taxon>
        <taxon>Lachnospirales</taxon>
        <taxon>Lachnospiraceae</taxon>
        <taxon>Candidatus Weimeria</taxon>
    </lineage>
</organism>
<evidence type="ECO:0000313" key="14">
    <source>
        <dbReference type="EMBL" id="MQN01299.1"/>
    </source>
</evidence>
<evidence type="ECO:0000256" key="4">
    <source>
        <dbReference type="ARBA" id="ARBA00022538"/>
    </source>
</evidence>
<gene>
    <name evidence="14" type="ORF">FRC54_05045</name>
</gene>
<keyword evidence="15" id="KW-1185">Reference proteome</keyword>
<keyword evidence="9" id="KW-0406">Ion transport</keyword>
<dbReference type="GO" id="GO:0016020">
    <property type="term" value="C:membrane"/>
    <property type="evidence" value="ECO:0007669"/>
    <property type="project" value="UniProtKB-SubCell"/>
</dbReference>
<dbReference type="PANTHER" id="PTHR31462:SF5">
    <property type="entry name" value="ENDOSOMAL_LYSOSOMAL PROTON CHANNEL TMEM175"/>
    <property type="match status" value="1"/>
</dbReference>
<sequence length="200" mass="22461">MDKKLFFNKDRLGAFMDAILAIIMTILVLELGKPDEPTFAAFAKLLPAYAAYAISFFWLGSMWTALHIAWDRIERVSQRTVWISLLLLFWASFMPYMTSLLFKWNAERTIQFIYGVIVIVTTLNLYGLYVSLNKDNAGTGACGYIAMAEKNLKVDILIKVIGLVAGLLILPQLTEIAILVAAIYMIGGRISIRVKAKKND</sequence>
<keyword evidence="7" id="KW-0630">Potassium</keyword>
<dbReference type="AlphaFoldDB" id="A0A6N7IYH1"/>
<name>A0A6N7IYH1_9FIRM</name>
<dbReference type="PANTHER" id="PTHR31462">
    <property type="entry name" value="ENDOSOMAL/LYSOSOMAL POTASSIUM CHANNEL TMEM175"/>
    <property type="match status" value="1"/>
</dbReference>
<dbReference type="InterPro" id="IPR010617">
    <property type="entry name" value="TMEM175-like"/>
</dbReference>
<accession>A0A6N7IYH1</accession>
<feature type="transmembrane region" description="Helical" evidence="13">
    <location>
        <begin position="12"/>
        <end position="29"/>
    </location>
</feature>
<evidence type="ECO:0000256" key="11">
    <source>
        <dbReference type="ARBA" id="ARBA00023303"/>
    </source>
</evidence>
<feature type="transmembrane region" description="Helical" evidence="13">
    <location>
        <begin position="176"/>
        <end position="192"/>
    </location>
</feature>
<evidence type="ECO:0000256" key="10">
    <source>
        <dbReference type="ARBA" id="ARBA00023136"/>
    </source>
</evidence>
<evidence type="ECO:0000256" key="5">
    <source>
        <dbReference type="ARBA" id="ARBA00022692"/>
    </source>
</evidence>
<reference evidence="14" key="1">
    <citation type="journal article" date="2020" name="Appl. Environ. Microbiol.">
        <title>Medium-Chain Fatty Acid Synthesis by 'Candidatus Weimeria bifida' gen. nov., sp. nov., and 'Candidatus Pseudoramibacter fermentans' sp. nov.</title>
        <authorList>
            <person name="Scarborough M.J."/>
            <person name="Myers K.S."/>
            <person name="Donohue T.J."/>
            <person name="Noguera D.R."/>
        </authorList>
    </citation>
    <scope>NUCLEOTIDE SEQUENCE</scope>
    <source>
        <strain evidence="14">LCO1.1</strain>
    </source>
</reference>
<evidence type="ECO:0000256" key="9">
    <source>
        <dbReference type="ARBA" id="ARBA00023065"/>
    </source>
</evidence>
<evidence type="ECO:0000256" key="7">
    <source>
        <dbReference type="ARBA" id="ARBA00022958"/>
    </source>
</evidence>
<evidence type="ECO:0000313" key="15">
    <source>
        <dbReference type="Proteomes" id="UP000460257"/>
    </source>
</evidence>